<dbReference type="Pfam" id="PF03732">
    <property type="entry name" value="Retrotrans_gag"/>
    <property type="match status" value="1"/>
</dbReference>
<organism evidence="4 5">
    <name type="scientific">Coffea arabica</name>
    <name type="common">Arabian coffee</name>
    <dbReference type="NCBI Taxonomy" id="13443"/>
    <lineage>
        <taxon>Eukaryota</taxon>
        <taxon>Viridiplantae</taxon>
        <taxon>Streptophyta</taxon>
        <taxon>Embryophyta</taxon>
        <taxon>Tracheophyta</taxon>
        <taxon>Spermatophyta</taxon>
        <taxon>Magnoliopsida</taxon>
        <taxon>eudicotyledons</taxon>
        <taxon>Gunneridae</taxon>
        <taxon>Pentapetalae</taxon>
        <taxon>asterids</taxon>
        <taxon>lamiids</taxon>
        <taxon>Gentianales</taxon>
        <taxon>Rubiaceae</taxon>
        <taxon>Ixoroideae</taxon>
        <taxon>Gardenieae complex</taxon>
        <taxon>Bertiereae - Coffeeae clade</taxon>
        <taxon>Coffeeae</taxon>
        <taxon>Coffea</taxon>
    </lineage>
</organism>
<dbReference type="InterPro" id="IPR041588">
    <property type="entry name" value="Integrase_H2C2"/>
</dbReference>
<dbReference type="OrthoDB" id="1938712at2759"/>
<sequence>MNFMREFNAKFFPPLIQERKEDEFIRLHQGTQTVAEYQSQFTRLSKFAPELIMTEQRRIRRFVQGLNVEIQKDLAVAQINAFSNAVEKAQRVKNTRLQVRNFQVKKREFPGSSSAQGDKSTHPKFGRRTGGGKMPGMLRGAPSRGGQVGRGQREGFQGGSASASRGPCMDWLARYDAQLDCKRKIVEFHIPGEATLRLDIRSRLASSVLISGIRAQKLLSREAQGFLAFLINTPSDKLKVEDVPIEFGDIFPEDGIHVDEEKIKSIQEWPTPTSVSDVRSFHGLASFYRRFVKDFSTIAAPLTALCIPRGSIRDLLIQESHSGGLMGHFGVTKTLAVLQAHFHWPRMRKDVERIVERCGVCHKAKSRVNPNGLYTPLPIPHQPWVDISMDFVLGLPRSKRGHDSIFVVVDR</sequence>
<dbReference type="AlphaFoldDB" id="A0A6P6S7A1"/>
<feature type="domain" description="Integrase zinc-binding" evidence="3">
    <location>
        <begin position="311"/>
        <end position="367"/>
    </location>
</feature>
<dbReference type="GeneID" id="113688414"/>
<dbReference type="FunFam" id="1.10.340.70:FF:000001">
    <property type="entry name" value="Retrovirus-related Pol polyprotein from transposon gypsy-like Protein"/>
    <property type="match status" value="1"/>
</dbReference>
<evidence type="ECO:0000256" key="1">
    <source>
        <dbReference type="SAM" id="MobiDB-lite"/>
    </source>
</evidence>
<dbReference type="PANTHER" id="PTHR35046:SF9">
    <property type="entry name" value="RNA-DIRECTED DNA POLYMERASE"/>
    <property type="match status" value="1"/>
</dbReference>
<evidence type="ECO:0008006" key="6">
    <source>
        <dbReference type="Google" id="ProtNLM"/>
    </source>
</evidence>
<dbReference type="InterPro" id="IPR043502">
    <property type="entry name" value="DNA/RNA_pol_sf"/>
</dbReference>
<protein>
    <recommendedName>
        <fullName evidence="6">Retrotransposon gag domain-containing protein</fullName>
    </recommendedName>
</protein>
<dbReference type="Proteomes" id="UP001652660">
    <property type="component" value="Chromosome 4e"/>
</dbReference>
<dbReference type="PANTHER" id="PTHR35046">
    <property type="entry name" value="ZINC KNUCKLE (CCHC-TYPE) FAMILY PROTEIN"/>
    <property type="match status" value="1"/>
</dbReference>
<proteinExistence type="predicted"/>
<accession>A0A6P6S7A1</accession>
<evidence type="ECO:0000259" key="3">
    <source>
        <dbReference type="Pfam" id="PF17921"/>
    </source>
</evidence>
<name>A0A6P6S7A1_COFAR</name>
<gene>
    <name evidence="5" type="primary">LOC113688414</name>
</gene>
<dbReference type="RefSeq" id="XP_027062028.1">
    <property type="nucleotide sequence ID" value="XM_027206227.1"/>
</dbReference>
<evidence type="ECO:0000259" key="2">
    <source>
        <dbReference type="Pfam" id="PF03732"/>
    </source>
</evidence>
<dbReference type="InterPro" id="IPR043128">
    <property type="entry name" value="Rev_trsase/Diguanyl_cyclase"/>
</dbReference>
<feature type="region of interest" description="Disordered" evidence="1">
    <location>
        <begin position="108"/>
        <end position="164"/>
    </location>
</feature>
<keyword evidence="4" id="KW-1185">Reference proteome</keyword>
<dbReference type="Gene3D" id="3.30.70.270">
    <property type="match status" value="1"/>
</dbReference>
<feature type="domain" description="Retrotransposon gag" evidence="2">
    <location>
        <begin position="2"/>
        <end position="67"/>
    </location>
</feature>
<dbReference type="Pfam" id="PF17921">
    <property type="entry name" value="Integrase_H2C2"/>
    <property type="match status" value="1"/>
</dbReference>
<evidence type="ECO:0000313" key="4">
    <source>
        <dbReference type="Proteomes" id="UP001652660"/>
    </source>
</evidence>
<reference evidence="5" key="2">
    <citation type="submission" date="2025-08" db="UniProtKB">
        <authorList>
            <consortium name="RefSeq"/>
        </authorList>
    </citation>
    <scope>IDENTIFICATION</scope>
    <source>
        <tissue evidence="5">Leaves</tissue>
    </source>
</reference>
<evidence type="ECO:0000313" key="5">
    <source>
        <dbReference type="RefSeq" id="XP_027062028.1"/>
    </source>
</evidence>
<dbReference type="InterPro" id="IPR005162">
    <property type="entry name" value="Retrotrans_gag_dom"/>
</dbReference>
<reference evidence="4" key="1">
    <citation type="journal article" date="2025" name="Foods">
        <title>Unveiling the Microbial Signatures of Arabica Coffee Cherries: Insights into Ripeness Specific Diversity, Functional Traits, and Implications for Quality and Safety.</title>
        <authorList>
            <consortium name="RefSeq"/>
            <person name="Tenea G.N."/>
            <person name="Cifuentes V."/>
            <person name="Reyes P."/>
            <person name="Cevallos-Vallejos M."/>
        </authorList>
    </citation>
    <scope>NUCLEOTIDE SEQUENCE [LARGE SCALE GENOMIC DNA]</scope>
</reference>
<dbReference type="SUPFAM" id="SSF56672">
    <property type="entry name" value="DNA/RNA polymerases"/>
    <property type="match status" value="1"/>
</dbReference>